<dbReference type="InterPro" id="IPR000554">
    <property type="entry name" value="Ribosomal_eS7"/>
</dbReference>
<dbReference type="GO" id="GO:0003735">
    <property type="term" value="F:structural constituent of ribosome"/>
    <property type="evidence" value="ECO:0007669"/>
    <property type="project" value="InterPro"/>
</dbReference>
<dbReference type="Pfam" id="PF01251">
    <property type="entry name" value="Ribosomal_S7e"/>
    <property type="match status" value="1"/>
</dbReference>
<dbReference type="GO" id="GO:0022627">
    <property type="term" value="C:cytosolic small ribosomal subunit"/>
    <property type="evidence" value="ECO:0007669"/>
    <property type="project" value="TreeGrafter"/>
</dbReference>
<comment type="similarity">
    <text evidence="1 4">Belongs to the eukaryotic ribosomal protein eS7 family.</text>
</comment>
<dbReference type="Proteomes" id="UP000008022">
    <property type="component" value="Unassembled WGS sequence"/>
</dbReference>
<evidence type="ECO:0000256" key="1">
    <source>
        <dbReference type="ARBA" id="ARBA00007820"/>
    </source>
</evidence>
<dbReference type="STRING" id="4529.A0A0E0NDY2"/>
<dbReference type="PANTHER" id="PTHR11278">
    <property type="entry name" value="40S RIBOSOMAL PROTEIN S7"/>
    <property type="match status" value="1"/>
</dbReference>
<dbReference type="PANTHER" id="PTHR11278:SF28">
    <property type="entry name" value="40S RIBOSOMAL PROTEIN S7"/>
    <property type="match status" value="1"/>
</dbReference>
<dbReference type="GO" id="GO:0030686">
    <property type="term" value="C:90S preribosome"/>
    <property type="evidence" value="ECO:0007669"/>
    <property type="project" value="TreeGrafter"/>
</dbReference>
<dbReference type="HOGENOM" id="CLU_1573210_0_0_1"/>
<sequence length="170" mass="20072">METISSRASSRTSTSTMQCEWPFSASRLIDLWMCVTWLRMYMKWPRMYVCSQMDVAANWKVVVIHVLYHLCKAFKKIHVRLVKELEKKFSGKDVVFDATRRIVRPLNKGSAVHHPLYQISPRWCKVINVDATTFYNERNNIEYKLETFFAVYRRLCGKDVAFEYPVTESA</sequence>
<keyword evidence="2 4" id="KW-0689">Ribosomal protein</keyword>
<proteinExistence type="inferred from homology"/>
<accession>A0A0E0NDY2</accession>
<dbReference type="AlphaFoldDB" id="A0A0E0NDY2"/>
<dbReference type="Gramene" id="ORUFI02G14810.1">
    <property type="protein sequence ID" value="ORUFI02G14810.1"/>
    <property type="gene ID" value="ORUFI02G14810"/>
</dbReference>
<dbReference type="GO" id="GO:0006412">
    <property type="term" value="P:translation"/>
    <property type="evidence" value="ECO:0007669"/>
    <property type="project" value="InterPro"/>
</dbReference>
<dbReference type="GO" id="GO:0042274">
    <property type="term" value="P:ribosomal small subunit biogenesis"/>
    <property type="evidence" value="ECO:0007669"/>
    <property type="project" value="TreeGrafter"/>
</dbReference>
<evidence type="ECO:0000313" key="6">
    <source>
        <dbReference type="Proteomes" id="UP000008022"/>
    </source>
</evidence>
<organism evidence="5 6">
    <name type="scientific">Oryza rufipogon</name>
    <name type="common">Brownbeard rice</name>
    <name type="synonym">Asian wild rice</name>
    <dbReference type="NCBI Taxonomy" id="4529"/>
    <lineage>
        <taxon>Eukaryota</taxon>
        <taxon>Viridiplantae</taxon>
        <taxon>Streptophyta</taxon>
        <taxon>Embryophyta</taxon>
        <taxon>Tracheophyta</taxon>
        <taxon>Spermatophyta</taxon>
        <taxon>Magnoliopsida</taxon>
        <taxon>Liliopsida</taxon>
        <taxon>Poales</taxon>
        <taxon>Poaceae</taxon>
        <taxon>BOP clade</taxon>
        <taxon>Oryzoideae</taxon>
        <taxon>Oryzeae</taxon>
        <taxon>Oryzinae</taxon>
        <taxon>Oryza</taxon>
    </lineage>
</organism>
<dbReference type="EnsemblPlants" id="ORUFI02G14810.1">
    <property type="protein sequence ID" value="ORUFI02G14810.1"/>
    <property type="gene ID" value="ORUFI02G14810"/>
</dbReference>
<keyword evidence="6" id="KW-1185">Reference proteome</keyword>
<name>A0A0E0NDY2_ORYRU</name>
<dbReference type="GO" id="GO:0006364">
    <property type="term" value="P:rRNA processing"/>
    <property type="evidence" value="ECO:0007669"/>
    <property type="project" value="TreeGrafter"/>
</dbReference>
<dbReference type="eggNOG" id="KOG3320">
    <property type="taxonomic scope" value="Eukaryota"/>
</dbReference>
<keyword evidence="3 4" id="KW-0687">Ribonucleoprotein</keyword>
<reference evidence="5" key="2">
    <citation type="submission" date="2015-06" db="UniProtKB">
        <authorList>
            <consortium name="EnsemblPlants"/>
        </authorList>
    </citation>
    <scope>IDENTIFICATION</scope>
</reference>
<evidence type="ECO:0000256" key="3">
    <source>
        <dbReference type="ARBA" id="ARBA00023274"/>
    </source>
</evidence>
<reference evidence="6" key="1">
    <citation type="submission" date="2013-06" db="EMBL/GenBank/DDBJ databases">
        <authorList>
            <person name="Zhao Q."/>
        </authorList>
    </citation>
    <scope>NUCLEOTIDE SEQUENCE</scope>
    <source>
        <strain evidence="6">cv. W1943</strain>
    </source>
</reference>
<evidence type="ECO:0000256" key="4">
    <source>
        <dbReference type="RuleBase" id="RU364105"/>
    </source>
</evidence>
<protein>
    <recommendedName>
        <fullName evidence="4">40S ribosomal protein S7</fullName>
    </recommendedName>
</protein>
<dbReference type="OMA" id="ISPRWCK"/>
<dbReference type="GO" id="GO:0032040">
    <property type="term" value="C:small-subunit processome"/>
    <property type="evidence" value="ECO:0007669"/>
    <property type="project" value="TreeGrafter"/>
</dbReference>
<evidence type="ECO:0000313" key="5">
    <source>
        <dbReference type="EnsemblPlants" id="ORUFI02G14810.1"/>
    </source>
</evidence>
<evidence type="ECO:0000256" key="2">
    <source>
        <dbReference type="ARBA" id="ARBA00022980"/>
    </source>
</evidence>